<evidence type="ECO:0000259" key="2">
    <source>
        <dbReference type="Pfam" id="PF01557"/>
    </source>
</evidence>
<feature type="domain" description="Fumarylacetoacetase-like C-terminal" evidence="2">
    <location>
        <begin position="63"/>
        <end position="263"/>
    </location>
</feature>
<sequence>MRIARFATPDGVSFGVVEGDPSDPTACTLRQVDELPWDGQPVFTEKSFPLSEVRLLAPIFPTKIVAVGKNYIDHAKELGSQTSDEPVIFIKPPTTIIGPDVPIRRPAASQRVDHEGELAIIINQPCRNVDAMDARRVILGYTIANDVTARDIQAAEGQWTRAKSYDTFCPLGPWIETQLDPSDQDILVEVTHADGSSEVRQDENTAAVVHTVSEIIEFISSVMTLLPGDVILTGTPAGIGPLVAGDTVTVSIDGIGTLSNPVVNA</sequence>
<dbReference type="GO" id="GO:0018773">
    <property type="term" value="F:acetylpyruvate hydrolase activity"/>
    <property type="evidence" value="ECO:0007669"/>
    <property type="project" value="TreeGrafter"/>
</dbReference>
<evidence type="ECO:0000259" key="3">
    <source>
        <dbReference type="Pfam" id="PF10370"/>
    </source>
</evidence>
<dbReference type="AlphaFoldDB" id="A0A0M4MBD8"/>
<dbReference type="SUPFAM" id="SSF56529">
    <property type="entry name" value="FAH"/>
    <property type="match status" value="1"/>
</dbReference>
<dbReference type="EMBL" id="LR584267">
    <property type="protein sequence ID" value="VHN99863.1"/>
    <property type="molecule type" value="Genomic_DNA"/>
</dbReference>
<dbReference type="OrthoDB" id="9805307at2"/>
<dbReference type="InterPro" id="IPR018833">
    <property type="entry name" value="Rv2993c-like_N"/>
</dbReference>
<dbReference type="GO" id="GO:0019752">
    <property type="term" value="P:carboxylic acid metabolic process"/>
    <property type="evidence" value="ECO:0007669"/>
    <property type="project" value="UniProtKB-ARBA"/>
</dbReference>
<feature type="domain" description="Rv2993c-like N-terminal" evidence="3">
    <location>
        <begin position="1"/>
        <end position="58"/>
    </location>
</feature>
<evidence type="ECO:0000313" key="7">
    <source>
        <dbReference type="Proteomes" id="UP000324288"/>
    </source>
</evidence>
<proteinExistence type="predicted"/>
<keyword evidence="1" id="KW-0479">Metal-binding</keyword>
<evidence type="ECO:0000313" key="5">
    <source>
        <dbReference type="EMBL" id="VHN99863.1"/>
    </source>
</evidence>
<dbReference type="GO" id="GO:0016853">
    <property type="term" value="F:isomerase activity"/>
    <property type="evidence" value="ECO:0007669"/>
    <property type="project" value="UniProtKB-KW"/>
</dbReference>
<dbReference type="PANTHER" id="PTHR11820">
    <property type="entry name" value="ACYLPYRUVASE"/>
    <property type="match status" value="1"/>
</dbReference>
<dbReference type="Proteomes" id="UP000068137">
    <property type="component" value="Chromosome"/>
</dbReference>
<dbReference type="FunFam" id="3.90.850.10:FF:000002">
    <property type="entry name" value="2-hydroxyhepta-2,4-diene-1,7-dioate isomerase"/>
    <property type="match status" value="1"/>
</dbReference>
<evidence type="ECO:0000256" key="1">
    <source>
        <dbReference type="ARBA" id="ARBA00022723"/>
    </source>
</evidence>
<protein>
    <submittedName>
        <fullName evidence="4">2-hydroxyhepta-2,4-diene-1,7-dioate isomerase</fullName>
    </submittedName>
    <submittedName>
        <fullName evidence="5">Ureidoglycolate lyase</fullName>
    </submittedName>
</protein>
<dbReference type="GeneID" id="84894278"/>
<evidence type="ECO:0000313" key="6">
    <source>
        <dbReference type="Proteomes" id="UP000068137"/>
    </source>
</evidence>
<keyword evidence="5" id="KW-0456">Lyase</keyword>
<dbReference type="EMBL" id="CP012390">
    <property type="protein sequence ID" value="ALE18583.1"/>
    <property type="molecule type" value="Genomic_DNA"/>
</dbReference>
<dbReference type="STRING" id="1528099.AL705_01350"/>
<reference evidence="5 7" key="3">
    <citation type="submission" date="2019-04" db="EMBL/GenBank/DDBJ databases">
        <authorList>
            <person name="Seth-Smith MB H."/>
            <person name="Seth-Smith H."/>
        </authorList>
    </citation>
    <scope>NUCLEOTIDE SEQUENCE [LARGE SCALE GENOMIC DNA]</scope>
    <source>
        <strain evidence="5">USB-603019</strain>
    </source>
</reference>
<gene>
    <name evidence="4" type="ORF">AL705_01350</name>
    <name evidence="5" type="ORF">LC603019_00282</name>
</gene>
<reference evidence="4 6" key="1">
    <citation type="journal article" date="2015" name="Genome Announc.">
        <title>Complete Genome Sequences for Two Strains of a Novel Fastidious, Partially Acid-Fast, Gram-Positive Corynebacterineae Bacterium, Derived from Human Clinical Samples.</title>
        <authorList>
            <person name="Nicholson A.C."/>
            <person name="Bell M."/>
            <person name="Humrighouse B.W."/>
            <person name="McQuiston J.R."/>
        </authorList>
    </citation>
    <scope>NUCLEOTIDE SEQUENCE [LARGE SCALE GENOMIC DNA]</scope>
    <source>
        <strain evidence="4 6">X1698</strain>
    </source>
</reference>
<name>A0A0M4MBD8_9ACTN</name>
<organism evidence="4 6">
    <name type="scientific">Lawsonella clevelandensis</name>
    <dbReference type="NCBI Taxonomy" id="1528099"/>
    <lineage>
        <taxon>Bacteria</taxon>
        <taxon>Bacillati</taxon>
        <taxon>Actinomycetota</taxon>
        <taxon>Actinomycetes</taxon>
        <taxon>Mycobacteriales</taxon>
        <taxon>Lawsonellaceae</taxon>
        <taxon>Lawsonella</taxon>
    </lineage>
</organism>
<evidence type="ECO:0000313" key="4">
    <source>
        <dbReference type="EMBL" id="ALE18583.1"/>
    </source>
</evidence>
<dbReference type="InterPro" id="IPR036663">
    <property type="entry name" value="Fumarylacetoacetase_C_sf"/>
</dbReference>
<dbReference type="InterPro" id="IPR011234">
    <property type="entry name" value="Fumarylacetoacetase-like_C"/>
</dbReference>
<dbReference type="PANTHER" id="PTHR11820:SF7">
    <property type="entry name" value="ACYLPYRUVASE FAHD1, MITOCHONDRIAL"/>
    <property type="match status" value="1"/>
</dbReference>
<dbReference type="Gene3D" id="3.90.850.10">
    <property type="entry name" value="Fumarylacetoacetase-like, C-terminal domain"/>
    <property type="match status" value="1"/>
</dbReference>
<dbReference type="Gene3D" id="2.30.30.370">
    <property type="entry name" value="FAH"/>
    <property type="match status" value="1"/>
</dbReference>
<dbReference type="Pfam" id="PF10370">
    <property type="entry name" value="Rv2993c-like_N"/>
    <property type="match status" value="1"/>
</dbReference>
<dbReference type="GO" id="GO:0046872">
    <property type="term" value="F:metal ion binding"/>
    <property type="evidence" value="ECO:0007669"/>
    <property type="project" value="UniProtKB-KW"/>
</dbReference>
<accession>A0A0M4MBD8</accession>
<dbReference type="Proteomes" id="UP000324288">
    <property type="component" value="Chromosome"/>
</dbReference>
<keyword evidence="4" id="KW-0413">Isomerase</keyword>
<dbReference type="GO" id="GO:0016829">
    <property type="term" value="F:lyase activity"/>
    <property type="evidence" value="ECO:0007669"/>
    <property type="project" value="UniProtKB-KW"/>
</dbReference>
<dbReference type="RefSeq" id="WP_053961486.1">
    <property type="nucleotide sequence ID" value="NZ_CAJPTR010000001.1"/>
</dbReference>
<dbReference type="KEGG" id="cbq:AL705_01350"/>
<keyword evidence="7" id="KW-1185">Reference proteome</keyword>
<dbReference type="Pfam" id="PF01557">
    <property type="entry name" value="FAA_hydrolase"/>
    <property type="match status" value="1"/>
</dbReference>
<reference evidence="4" key="2">
    <citation type="journal article" date="2016" name="Int. J. Syst. Evol. Microbiol.">
        <title>Lawsonella clevelandensis gen. nov., sp. nov., a new member of the suborder Corynebacterineae isolated from human abscesses.</title>
        <authorList>
            <person name="Bell M.E."/>
            <person name="Bernard K.A."/>
            <person name="Harrington S.M."/>
            <person name="Patel N.B."/>
            <person name="Tucker T.A."/>
            <person name="Metcalfe M.G."/>
            <person name="McQuiston J.R."/>
        </authorList>
    </citation>
    <scope>NUCLEOTIDE SEQUENCE</scope>
    <source>
        <strain evidence="4">X1698</strain>
    </source>
</reference>